<dbReference type="EMBL" id="CP097562">
    <property type="protein sequence ID" value="USF24263.1"/>
    <property type="molecule type" value="Genomic_DNA"/>
</dbReference>
<protein>
    <submittedName>
        <fullName evidence="1">Uncharacterized protein</fullName>
    </submittedName>
</protein>
<dbReference type="Proteomes" id="UP000017429">
    <property type="component" value="Chromosome"/>
</dbReference>
<evidence type="ECO:0000313" key="1">
    <source>
        <dbReference type="EMBL" id="USF24263.1"/>
    </source>
</evidence>
<reference evidence="1" key="2">
    <citation type="submission" date="2022-05" db="EMBL/GenBank/DDBJ databases">
        <authorList>
            <person name="Proctor A.L."/>
            <person name="Phillips G.J."/>
            <person name="Wannemuehler M.J."/>
        </authorList>
    </citation>
    <scope>NUCLEOTIDE SEQUENCE</scope>
    <source>
        <strain evidence="1">ASF457</strain>
    </source>
</reference>
<dbReference type="KEGG" id="msch:N508_001346"/>
<name>V2QC99_9BACT</name>
<reference evidence="1" key="1">
    <citation type="journal article" date="2014" name="Genome Announc.">
        <title>Draft genome sequences of the altered schaedler flora, a defined bacterial community from gnotobiotic mice.</title>
        <authorList>
            <person name="Wannemuehler M.J."/>
            <person name="Overstreet A.M."/>
            <person name="Ward D.V."/>
            <person name="Phillips G.J."/>
        </authorList>
    </citation>
    <scope>NUCLEOTIDE SEQUENCE</scope>
    <source>
        <strain evidence="1">ASF457</strain>
    </source>
</reference>
<keyword evidence="2" id="KW-1185">Reference proteome</keyword>
<gene>
    <name evidence="1" type="ORF">N508_001346</name>
</gene>
<dbReference type="eggNOG" id="ENOG5030VCA">
    <property type="taxonomic scope" value="Bacteria"/>
</dbReference>
<accession>V2QC99</accession>
<reference evidence="1" key="3">
    <citation type="submission" date="2022-06" db="EMBL/GenBank/DDBJ databases">
        <title>Resources to Facilitate Use of the Altered Schaedler Flora (ASF) Mouse Model to Study Microbiome Function.</title>
        <authorList>
            <person name="Proctor A."/>
            <person name="Parvinroo S."/>
            <person name="Richie T."/>
            <person name="Jia X."/>
            <person name="Lee S.T.M."/>
            <person name="Karp P.D."/>
            <person name="Paley S."/>
            <person name="Kostic A.D."/>
            <person name="Pierre J.F."/>
            <person name="Wannemuehler M.J."/>
            <person name="Phillips G.J."/>
        </authorList>
    </citation>
    <scope>NUCLEOTIDE SEQUENCE</scope>
    <source>
        <strain evidence="1">ASF457</strain>
    </source>
</reference>
<dbReference type="RefSeq" id="WP_023275631.1">
    <property type="nucleotide sequence ID" value="NZ_CP097562.1"/>
</dbReference>
<dbReference type="OrthoDB" id="9778056at2"/>
<proteinExistence type="predicted"/>
<evidence type="ECO:0000313" key="2">
    <source>
        <dbReference type="Proteomes" id="UP000017429"/>
    </source>
</evidence>
<sequence>MDESAVKESILELLRKSGLKIYGDVQSSEEAGEENNIEHNTPVEITGKDIKIYPHYNNNFGFFTAVIDKIQFIILKGQYSDNIRYITGRPDLNNAEINTLLDTIFKAERVAATPLEMDIFLSDDECFIKYAAPIEETFKDDMRDYTIPRPLAASEYSESKSRVYDEEVILSSGYFSSFFPQVCSFFTTSLFSDLPDILNPIFASCNLKTSSPSVVSVDGRIYINMTAFEKMMHTIGLNKSLYRRVFSPNLFLKMGISKLDKLNHSFFPVSFDEIDEVLKEIKSLSSKVNINNIAEKTFYDIPVQLTIIYEYITIEFINNLSMLLKKFPNISFVLNAVYKTRENSIFYKDDEMIMPDYLDFSSETASVLFNMEKNTDKLKMYLKKLPFFTRKSKLKKAVKNMHRLLDMRDELYLTTAFFVVNTKKALLKAGELGAAKGKIDNINDIFLLDHDEIRRLYHDTLFGETKELVYFRKCRNKRYAAQLMPPEIYAYDLSDTAHIAEDMIIRYKNTKQFAVYGLNRINCEGKVETDLNLNDYTDKIIAAYNLPFTKLKNYKNAKGMILENVTPLSYACEFAVLNNIPLWTGIRFAPLFLKNIAVEKNTLFQVDDE</sequence>
<organism evidence="1 2">
    <name type="scientific">Mucispirillum schaedleri ASF457</name>
    <dbReference type="NCBI Taxonomy" id="1379858"/>
    <lineage>
        <taxon>Bacteria</taxon>
        <taxon>Pseudomonadati</taxon>
        <taxon>Deferribacterota</taxon>
        <taxon>Deferribacteres</taxon>
        <taxon>Deferribacterales</taxon>
        <taxon>Mucispirillaceae</taxon>
        <taxon>Mucispirillum</taxon>
    </lineage>
</organism>
<dbReference type="AlphaFoldDB" id="V2QC99"/>